<gene>
    <name evidence="2" type="ORF">NCTC10713_00780</name>
</gene>
<dbReference type="GO" id="GO:0004106">
    <property type="term" value="F:chorismate mutase activity"/>
    <property type="evidence" value="ECO:0007669"/>
    <property type="project" value="UniProtKB-EC"/>
</dbReference>
<dbReference type="SMART" id="SM00830">
    <property type="entry name" value="CM_2"/>
    <property type="match status" value="1"/>
</dbReference>
<dbReference type="GO" id="GO:0046417">
    <property type="term" value="P:chorismate metabolic process"/>
    <property type="evidence" value="ECO:0007669"/>
    <property type="project" value="InterPro"/>
</dbReference>
<evidence type="ECO:0000256" key="1">
    <source>
        <dbReference type="ARBA" id="ARBA00023235"/>
    </source>
</evidence>
<reference evidence="2 3" key="1">
    <citation type="submission" date="2018-12" db="EMBL/GenBank/DDBJ databases">
        <authorList>
            <consortium name="Pathogen Informatics"/>
        </authorList>
    </citation>
    <scope>NUCLEOTIDE SEQUENCE [LARGE SCALE GENOMIC DNA]</scope>
    <source>
        <strain evidence="2 3">NCTC10713</strain>
    </source>
</reference>
<dbReference type="Proteomes" id="UP000278419">
    <property type="component" value="Chromosome"/>
</dbReference>
<dbReference type="SUPFAM" id="SSF48600">
    <property type="entry name" value="Chorismate mutase II"/>
    <property type="match status" value="1"/>
</dbReference>
<dbReference type="InterPro" id="IPR036979">
    <property type="entry name" value="CM_dom_sf"/>
</dbReference>
<dbReference type="Pfam" id="PF01817">
    <property type="entry name" value="CM_2"/>
    <property type="match status" value="1"/>
</dbReference>
<dbReference type="PANTHER" id="PTHR38041:SF1">
    <property type="entry name" value="CHORISMATE MUTASE"/>
    <property type="match status" value="1"/>
</dbReference>
<accession>A0A2T0FT37</accession>
<dbReference type="Gene3D" id="1.20.59.10">
    <property type="entry name" value="Chorismate mutase"/>
    <property type="match status" value="1"/>
</dbReference>
<dbReference type="PANTHER" id="PTHR38041">
    <property type="entry name" value="CHORISMATE MUTASE"/>
    <property type="match status" value="1"/>
</dbReference>
<dbReference type="PROSITE" id="PS51168">
    <property type="entry name" value="CHORISMATE_MUT_2"/>
    <property type="match status" value="1"/>
</dbReference>
<dbReference type="InterPro" id="IPR036263">
    <property type="entry name" value="Chorismate_II_sf"/>
</dbReference>
<organism evidence="2 3">
    <name type="scientific">Streptococcus anginosus</name>
    <dbReference type="NCBI Taxonomy" id="1328"/>
    <lineage>
        <taxon>Bacteria</taxon>
        <taxon>Bacillati</taxon>
        <taxon>Bacillota</taxon>
        <taxon>Bacilli</taxon>
        <taxon>Lactobacillales</taxon>
        <taxon>Streptococcaceae</taxon>
        <taxon>Streptococcus</taxon>
        <taxon>Streptococcus anginosus group</taxon>
    </lineage>
</organism>
<dbReference type="InterPro" id="IPR051331">
    <property type="entry name" value="Chorismate_mutase-related"/>
</dbReference>
<dbReference type="RefSeq" id="WP_003032250.1">
    <property type="nucleotide sequence ID" value="NZ_AP018548.1"/>
</dbReference>
<dbReference type="AlphaFoldDB" id="A0A2T0FT37"/>
<dbReference type="EMBL" id="LR134283">
    <property type="protein sequence ID" value="VED97840.1"/>
    <property type="molecule type" value="Genomic_DNA"/>
</dbReference>
<dbReference type="GeneID" id="93963324"/>
<evidence type="ECO:0000313" key="2">
    <source>
        <dbReference type="EMBL" id="VED97840.1"/>
    </source>
</evidence>
<proteinExistence type="predicted"/>
<dbReference type="NCBIfam" id="TIGR01805">
    <property type="entry name" value="CM_mono_grmpos"/>
    <property type="match status" value="1"/>
</dbReference>
<name>A0A2T0FT37_STRAP</name>
<protein>
    <submittedName>
        <fullName evidence="2">Putative chorismate mutase</fullName>
        <ecNumber evidence="2">5.4.99.5</ecNumber>
    </submittedName>
</protein>
<dbReference type="InterPro" id="IPR011279">
    <property type="entry name" value="Chorismate_mutase_GmP"/>
</dbReference>
<keyword evidence="1 2" id="KW-0413">Isomerase</keyword>
<dbReference type="InterPro" id="IPR002701">
    <property type="entry name" value="CM_II_prokaryot"/>
</dbReference>
<dbReference type="GO" id="GO:0009697">
    <property type="term" value="P:salicylic acid biosynthetic process"/>
    <property type="evidence" value="ECO:0007669"/>
    <property type="project" value="TreeGrafter"/>
</dbReference>
<sequence>MDLVEIRKEIDQIDANLIALLEKRMALVSQIALYKRQTGKAVLDTRREQVILDKVANSVHEKQYEESIVQTFSDILKHSRAYQDQHVK</sequence>
<dbReference type="EC" id="5.4.99.5" evidence="2"/>
<evidence type="ECO:0000313" key="3">
    <source>
        <dbReference type="Proteomes" id="UP000278419"/>
    </source>
</evidence>